<dbReference type="OrthoDB" id="1302638at2759"/>
<dbReference type="EMBL" id="JACXVP010000007">
    <property type="protein sequence ID" value="KAG5595151.1"/>
    <property type="molecule type" value="Genomic_DNA"/>
</dbReference>
<comment type="caution">
    <text evidence="1">The sequence shown here is derived from an EMBL/GenBank/DDBJ whole genome shotgun (WGS) entry which is preliminary data.</text>
</comment>
<protein>
    <submittedName>
        <fullName evidence="1">Uncharacterized protein</fullName>
    </submittedName>
</protein>
<dbReference type="AlphaFoldDB" id="A0A9J5Y5G7"/>
<proteinExistence type="predicted"/>
<evidence type="ECO:0000313" key="1">
    <source>
        <dbReference type="EMBL" id="KAG5595151.1"/>
    </source>
</evidence>
<accession>A0A9J5Y5G7</accession>
<feature type="non-terminal residue" evidence="1">
    <location>
        <position position="364"/>
    </location>
</feature>
<gene>
    <name evidence="1" type="ORF">H5410_036383</name>
</gene>
<name>A0A9J5Y5G7_SOLCO</name>
<keyword evidence="2" id="KW-1185">Reference proteome</keyword>
<dbReference type="Proteomes" id="UP000824120">
    <property type="component" value="Chromosome 7"/>
</dbReference>
<sequence>IEGSVVQDDIIRETVDFYSYYFGNEVPCRKIRSNHNDEGDIDPLFPLISIFNQNGRGSKKCGKQDFTTMEIQLVVTHILLNFIEIQSYINLFVNTWGNEAIYTRFSKWLKKYFHFRLRIPRHIILSTVDQLVLASSTSQSLPPQRLDDQPLEAYCRAQPLFPGTPSASPSPIGTSLQLSVMRIINSCSDRSNNMAGMPPLTYHYRERLGRVMIYTDGSPWIFLKDGARALKECIVCAWEPRYNMVIATTLERRACTILSSWLKKVWDTDQCPRCLVANRGCKSVGMITREMENEFGRTTLELEVFKRTYEGHTMAKSMVEAFRTMYDDSEGLEGIRSSPQAEALDGVQIATMLNYIVKLTEALA</sequence>
<evidence type="ECO:0000313" key="2">
    <source>
        <dbReference type="Proteomes" id="UP000824120"/>
    </source>
</evidence>
<reference evidence="1 2" key="1">
    <citation type="submission" date="2020-09" db="EMBL/GenBank/DDBJ databases">
        <title>De no assembly of potato wild relative species, Solanum commersonii.</title>
        <authorList>
            <person name="Cho K."/>
        </authorList>
    </citation>
    <scope>NUCLEOTIDE SEQUENCE [LARGE SCALE GENOMIC DNA]</scope>
    <source>
        <strain evidence="1">LZ3.2</strain>
        <tissue evidence="1">Leaf</tissue>
    </source>
</reference>
<organism evidence="1 2">
    <name type="scientific">Solanum commersonii</name>
    <name type="common">Commerson's wild potato</name>
    <name type="synonym">Commerson's nightshade</name>
    <dbReference type="NCBI Taxonomy" id="4109"/>
    <lineage>
        <taxon>Eukaryota</taxon>
        <taxon>Viridiplantae</taxon>
        <taxon>Streptophyta</taxon>
        <taxon>Embryophyta</taxon>
        <taxon>Tracheophyta</taxon>
        <taxon>Spermatophyta</taxon>
        <taxon>Magnoliopsida</taxon>
        <taxon>eudicotyledons</taxon>
        <taxon>Gunneridae</taxon>
        <taxon>Pentapetalae</taxon>
        <taxon>asterids</taxon>
        <taxon>lamiids</taxon>
        <taxon>Solanales</taxon>
        <taxon>Solanaceae</taxon>
        <taxon>Solanoideae</taxon>
        <taxon>Solaneae</taxon>
        <taxon>Solanum</taxon>
    </lineage>
</organism>